<sequence>MFAAIERTPSREKSREVALFWGEENSLFEIPVRVSAGAGAVFINLDAARMGEDETDGAEKKEEDHVDGFLNIEKYKSRWLCGRTVEGGFNWKHAVDPKLFNIGIPDMSKSSPLRSWLAKKPTHTMALDLFPNSAIYKIPGADIWYSIVLMPASPTKTNIRWDLYSVAGKPKPAVEKAIESQIEGMISIRAKEFENLPRVVNDENEESQSQILVQLKAHLRVEKALGKLITPTMNKAKTSEKFIQAEILCKELDCLSNNTVKGGSKEQSILAW</sequence>
<evidence type="ECO:0000313" key="1">
    <source>
        <dbReference type="EMBL" id="OKL63182.1"/>
    </source>
</evidence>
<name>A0A1Q5QB66_TALAT</name>
<dbReference type="RefSeq" id="XP_020123303.1">
    <property type="nucleotide sequence ID" value="XM_020261030.1"/>
</dbReference>
<keyword evidence="2" id="KW-1185">Reference proteome</keyword>
<proteinExistence type="predicted"/>
<dbReference type="Proteomes" id="UP000214365">
    <property type="component" value="Unassembled WGS sequence"/>
</dbReference>
<reference evidence="1 2" key="1">
    <citation type="submission" date="2015-06" db="EMBL/GenBank/DDBJ databases">
        <title>Talaromyces atroroseus IBT 11181 draft genome.</title>
        <authorList>
            <person name="Rasmussen K.B."/>
            <person name="Rasmussen S."/>
            <person name="Petersen B."/>
            <person name="Sicheritz-Ponten T."/>
            <person name="Mortensen U.H."/>
            <person name="Thrane U."/>
        </authorList>
    </citation>
    <scope>NUCLEOTIDE SEQUENCE [LARGE SCALE GENOMIC DNA]</scope>
    <source>
        <strain evidence="1 2">IBT 11181</strain>
    </source>
</reference>
<evidence type="ECO:0000313" key="2">
    <source>
        <dbReference type="Proteomes" id="UP000214365"/>
    </source>
</evidence>
<dbReference type="EMBL" id="LFMY01000002">
    <property type="protein sequence ID" value="OKL63182.1"/>
    <property type="molecule type" value="Genomic_DNA"/>
</dbReference>
<dbReference type="OrthoDB" id="426882at2759"/>
<gene>
    <name evidence="1" type="ORF">UA08_01373</name>
</gene>
<organism evidence="1 2">
    <name type="scientific">Talaromyces atroroseus</name>
    <dbReference type="NCBI Taxonomy" id="1441469"/>
    <lineage>
        <taxon>Eukaryota</taxon>
        <taxon>Fungi</taxon>
        <taxon>Dikarya</taxon>
        <taxon>Ascomycota</taxon>
        <taxon>Pezizomycotina</taxon>
        <taxon>Eurotiomycetes</taxon>
        <taxon>Eurotiomycetidae</taxon>
        <taxon>Eurotiales</taxon>
        <taxon>Trichocomaceae</taxon>
        <taxon>Talaromyces</taxon>
        <taxon>Talaromyces sect. Trachyspermi</taxon>
    </lineage>
</organism>
<comment type="caution">
    <text evidence="1">The sequence shown here is derived from an EMBL/GenBank/DDBJ whole genome shotgun (WGS) entry which is preliminary data.</text>
</comment>
<accession>A0A1Q5QB66</accession>
<dbReference type="GeneID" id="31001128"/>
<protein>
    <submittedName>
        <fullName evidence="1">Uncharacterized protein</fullName>
    </submittedName>
</protein>
<dbReference type="AlphaFoldDB" id="A0A1Q5QB66"/>